<keyword evidence="6" id="KW-0742">SOS response</keyword>
<dbReference type="EMBL" id="FRAS01000028">
    <property type="protein sequence ID" value="SHL98882.1"/>
    <property type="molecule type" value="Genomic_DNA"/>
</dbReference>
<dbReference type="PANTHER" id="PTHR33516">
    <property type="entry name" value="LEXA REPRESSOR"/>
    <property type="match status" value="1"/>
</dbReference>
<comment type="similarity">
    <text evidence="1 7">Belongs to the peptidase S24 family.</text>
</comment>
<organism evidence="9 10">
    <name type="scientific">Hymenobacter psychrotolerans DSM 18569</name>
    <dbReference type="NCBI Taxonomy" id="1121959"/>
    <lineage>
        <taxon>Bacteria</taxon>
        <taxon>Pseudomonadati</taxon>
        <taxon>Bacteroidota</taxon>
        <taxon>Cytophagia</taxon>
        <taxon>Cytophagales</taxon>
        <taxon>Hymenobacteraceae</taxon>
        <taxon>Hymenobacter</taxon>
    </lineage>
</organism>
<dbReference type="PANTHER" id="PTHR33516:SF2">
    <property type="entry name" value="LEXA REPRESSOR-RELATED"/>
    <property type="match status" value="1"/>
</dbReference>
<evidence type="ECO:0000256" key="4">
    <source>
        <dbReference type="ARBA" id="ARBA00022813"/>
    </source>
</evidence>
<keyword evidence="4 7" id="KW-0068">Autocatalytic cleavage</keyword>
<evidence type="ECO:0000256" key="1">
    <source>
        <dbReference type="ARBA" id="ARBA00007484"/>
    </source>
</evidence>
<dbReference type="GO" id="GO:0009432">
    <property type="term" value="P:SOS response"/>
    <property type="evidence" value="ECO:0007669"/>
    <property type="project" value="UniProtKB-KW"/>
</dbReference>
<keyword evidence="10" id="KW-1185">Reference proteome</keyword>
<dbReference type="STRING" id="1121959.SAMN02746009_03760"/>
<dbReference type="Pfam" id="PF00717">
    <property type="entry name" value="Peptidase_S24"/>
    <property type="match status" value="1"/>
</dbReference>
<dbReference type="InterPro" id="IPR050077">
    <property type="entry name" value="LexA_repressor"/>
</dbReference>
<dbReference type="RefSeq" id="WP_073288376.1">
    <property type="nucleotide sequence ID" value="NZ_FRAS01000028.1"/>
</dbReference>
<dbReference type="PRINTS" id="PR00726">
    <property type="entry name" value="LEXASERPTASE"/>
</dbReference>
<dbReference type="OrthoDB" id="9787787at2"/>
<reference evidence="10" key="1">
    <citation type="submission" date="2016-11" db="EMBL/GenBank/DDBJ databases">
        <authorList>
            <person name="Varghese N."/>
            <person name="Submissions S."/>
        </authorList>
    </citation>
    <scope>NUCLEOTIDE SEQUENCE [LARGE SCALE GENOMIC DNA]</scope>
    <source>
        <strain evidence="10">DSM 18569</strain>
    </source>
</reference>
<dbReference type="GO" id="GO:0006281">
    <property type="term" value="P:DNA repair"/>
    <property type="evidence" value="ECO:0007669"/>
    <property type="project" value="UniProtKB-KW"/>
</dbReference>
<keyword evidence="5" id="KW-0234">DNA repair</keyword>
<dbReference type="InterPro" id="IPR039418">
    <property type="entry name" value="LexA-like"/>
</dbReference>
<keyword evidence="3 7" id="KW-0378">Hydrolase</keyword>
<evidence type="ECO:0000313" key="10">
    <source>
        <dbReference type="Proteomes" id="UP000183947"/>
    </source>
</evidence>
<dbReference type="InterPro" id="IPR015927">
    <property type="entry name" value="Peptidase_S24_S26A/B/C"/>
</dbReference>
<dbReference type="GO" id="GO:0016787">
    <property type="term" value="F:hydrolase activity"/>
    <property type="evidence" value="ECO:0007669"/>
    <property type="project" value="UniProtKB-KW"/>
</dbReference>
<dbReference type="AlphaFoldDB" id="A0A1M7F489"/>
<dbReference type="NCBIfam" id="NF007621">
    <property type="entry name" value="PRK10276.1"/>
    <property type="match status" value="1"/>
</dbReference>
<dbReference type="CDD" id="cd06529">
    <property type="entry name" value="S24_LexA-like"/>
    <property type="match status" value="1"/>
</dbReference>
<evidence type="ECO:0000256" key="5">
    <source>
        <dbReference type="ARBA" id="ARBA00023204"/>
    </source>
</evidence>
<dbReference type="InterPro" id="IPR006197">
    <property type="entry name" value="Peptidase_S24_LexA"/>
</dbReference>
<proteinExistence type="inferred from homology"/>
<accession>A0A1M7F489</accession>
<dbReference type="GO" id="GO:0006355">
    <property type="term" value="P:regulation of DNA-templated transcription"/>
    <property type="evidence" value="ECO:0007669"/>
    <property type="project" value="InterPro"/>
</dbReference>
<evidence type="ECO:0000256" key="7">
    <source>
        <dbReference type="RuleBase" id="RU003991"/>
    </source>
</evidence>
<dbReference type="InterPro" id="IPR036286">
    <property type="entry name" value="LexA/Signal_pep-like_sf"/>
</dbReference>
<protein>
    <submittedName>
        <fullName evidence="9">DNA polymerase V</fullName>
    </submittedName>
</protein>
<evidence type="ECO:0000313" key="9">
    <source>
        <dbReference type="EMBL" id="SHL98882.1"/>
    </source>
</evidence>
<evidence type="ECO:0000256" key="6">
    <source>
        <dbReference type="ARBA" id="ARBA00023236"/>
    </source>
</evidence>
<feature type="domain" description="Peptidase S24/S26A/S26B/S26C" evidence="8">
    <location>
        <begin position="22"/>
        <end position="136"/>
    </location>
</feature>
<dbReference type="Proteomes" id="UP000183947">
    <property type="component" value="Unassembled WGS sequence"/>
</dbReference>
<dbReference type="Gene3D" id="2.10.109.10">
    <property type="entry name" value="Umud Fragment, subunit A"/>
    <property type="match status" value="1"/>
</dbReference>
<gene>
    <name evidence="9" type="ORF">SAMN02746009_03760</name>
</gene>
<evidence type="ECO:0000256" key="2">
    <source>
        <dbReference type="ARBA" id="ARBA00022763"/>
    </source>
</evidence>
<dbReference type="GO" id="GO:0003677">
    <property type="term" value="F:DNA binding"/>
    <property type="evidence" value="ECO:0007669"/>
    <property type="project" value="InterPro"/>
</dbReference>
<dbReference type="SUPFAM" id="SSF51306">
    <property type="entry name" value="LexA/Signal peptidase"/>
    <property type="match status" value="1"/>
</dbReference>
<evidence type="ECO:0000256" key="3">
    <source>
        <dbReference type="ARBA" id="ARBA00022801"/>
    </source>
</evidence>
<evidence type="ECO:0000259" key="8">
    <source>
        <dbReference type="Pfam" id="PF00717"/>
    </source>
</evidence>
<name>A0A1M7F489_9BACT</name>
<sequence>MCQVVVIPVLRKPVWFRFFDIRVPAGFPSPAEDHRSMKLDLNRLLLPHPDASYLVRVMGDSMTGGESGIRDGALLAVDCLLEAQPNDVVIAAVEGEFTVKRLVKRRDDAWFLVPDNPSYPEIAINAPDMFDVWGVVTHVVTETRRGRLGSHLRVI</sequence>
<keyword evidence="2" id="KW-0227">DNA damage</keyword>